<dbReference type="InterPro" id="IPR019760">
    <property type="entry name" value="DNA-dir_DNA_pol_A_CS"/>
</dbReference>
<dbReference type="EMBL" id="SLYC01000001">
    <property type="protein sequence ID" value="TCQ08178.1"/>
    <property type="molecule type" value="Genomic_DNA"/>
</dbReference>
<dbReference type="Pfam" id="PF22619">
    <property type="entry name" value="DNA_polI_exo1"/>
    <property type="match status" value="1"/>
</dbReference>
<keyword evidence="7" id="KW-0540">Nuclease</keyword>
<dbReference type="FunFam" id="1.10.150.20:FF:000003">
    <property type="entry name" value="DNA polymerase I"/>
    <property type="match status" value="1"/>
</dbReference>
<dbReference type="RefSeq" id="WP_132847339.1">
    <property type="nucleotide sequence ID" value="NZ_CP058648.1"/>
</dbReference>
<dbReference type="InterPro" id="IPR018320">
    <property type="entry name" value="DNA_polymerase_1"/>
</dbReference>
<keyword evidence="21" id="KW-1185">Reference proteome</keyword>
<dbReference type="SMART" id="SM00474">
    <property type="entry name" value="35EXOc"/>
    <property type="match status" value="1"/>
</dbReference>
<dbReference type="InterPro" id="IPR054690">
    <property type="entry name" value="DNA_polI_exonuclease"/>
</dbReference>
<feature type="domain" description="3'-5' exonuclease" evidence="17">
    <location>
        <begin position="307"/>
        <end position="487"/>
    </location>
</feature>
<dbReference type="SUPFAM" id="SSF53098">
    <property type="entry name" value="Ribonuclease H-like"/>
    <property type="match status" value="1"/>
</dbReference>
<evidence type="ECO:0000313" key="21">
    <source>
        <dbReference type="Proteomes" id="UP000295504"/>
    </source>
</evidence>
<dbReference type="InterPro" id="IPR036279">
    <property type="entry name" value="5-3_exonuclease_C_sf"/>
</dbReference>
<dbReference type="Gene3D" id="1.10.150.20">
    <property type="entry name" value="5' to 3' exonuclease, C-terminal subdomain"/>
    <property type="match status" value="2"/>
</dbReference>
<dbReference type="InterPro" id="IPR036397">
    <property type="entry name" value="RNaseH_sf"/>
</dbReference>
<dbReference type="Pfam" id="PF01367">
    <property type="entry name" value="5_3_exonuc"/>
    <property type="match status" value="1"/>
</dbReference>
<dbReference type="FunFam" id="3.40.50.1010:FF:000001">
    <property type="entry name" value="DNA polymerase I"/>
    <property type="match status" value="1"/>
</dbReference>
<dbReference type="PRINTS" id="PR00868">
    <property type="entry name" value="DNAPOLI"/>
</dbReference>
<comment type="caution">
    <text evidence="20">The sequence shown here is derived from an EMBL/GenBank/DDBJ whole genome shotgun (WGS) entry which is preliminary data.</text>
</comment>
<evidence type="ECO:0000256" key="4">
    <source>
        <dbReference type="ARBA" id="ARBA00022679"/>
    </source>
</evidence>
<dbReference type="FunFam" id="1.20.1060.10:FF:000001">
    <property type="entry name" value="DNA polymerase I"/>
    <property type="match status" value="1"/>
</dbReference>
<dbReference type="GO" id="GO:0003887">
    <property type="term" value="F:DNA-directed DNA polymerase activity"/>
    <property type="evidence" value="ECO:0007669"/>
    <property type="project" value="UniProtKB-UniRule"/>
</dbReference>
<dbReference type="NCBIfam" id="NF004397">
    <property type="entry name" value="PRK05755.1"/>
    <property type="match status" value="1"/>
</dbReference>
<dbReference type="SMART" id="SM00482">
    <property type="entry name" value="POLAc"/>
    <property type="match status" value="1"/>
</dbReference>
<dbReference type="AlphaFoldDB" id="A0A4R2TVZ2"/>
<dbReference type="GO" id="GO:0006261">
    <property type="term" value="P:DNA-templated DNA replication"/>
    <property type="evidence" value="ECO:0007669"/>
    <property type="project" value="UniProtKB-UniRule"/>
</dbReference>
<dbReference type="GO" id="GO:0008409">
    <property type="term" value="F:5'-3' exonuclease activity"/>
    <property type="evidence" value="ECO:0007669"/>
    <property type="project" value="InterPro"/>
</dbReference>
<evidence type="ECO:0000256" key="14">
    <source>
        <dbReference type="ARBA" id="ARBA00049244"/>
    </source>
</evidence>
<protein>
    <recommendedName>
        <fullName evidence="3 15">DNA polymerase I</fullName>
        <ecNumber evidence="2 15">2.7.7.7</ecNumber>
    </recommendedName>
</protein>
<dbReference type="InterPro" id="IPR043502">
    <property type="entry name" value="DNA/RNA_pol_sf"/>
</dbReference>
<evidence type="ECO:0000313" key="20">
    <source>
        <dbReference type="EMBL" id="TCQ08178.1"/>
    </source>
</evidence>
<dbReference type="Gene3D" id="3.30.70.370">
    <property type="match status" value="1"/>
</dbReference>
<evidence type="ECO:0000256" key="1">
    <source>
        <dbReference type="ARBA" id="ARBA00007705"/>
    </source>
</evidence>
<evidence type="ECO:0000256" key="12">
    <source>
        <dbReference type="ARBA" id="ARBA00023125"/>
    </source>
</evidence>
<dbReference type="InterPro" id="IPR020045">
    <property type="entry name" value="DNA_polI_H3TH"/>
</dbReference>
<gene>
    <name evidence="16" type="primary">polA</name>
    <name evidence="20" type="ORF">EDD79_1001269</name>
</gene>
<dbReference type="Proteomes" id="UP000295504">
    <property type="component" value="Unassembled WGS sequence"/>
</dbReference>
<dbReference type="GO" id="GO:0008408">
    <property type="term" value="F:3'-5' exonuclease activity"/>
    <property type="evidence" value="ECO:0007669"/>
    <property type="project" value="InterPro"/>
</dbReference>
<dbReference type="Gene3D" id="3.30.420.10">
    <property type="entry name" value="Ribonuclease H-like superfamily/Ribonuclease H"/>
    <property type="match status" value="1"/>
</dbReference>
<evidence type="ECO:0000259" key="19">
    <source>
        <dbReference type="SMART" id="SM00482"/>
    </source>
</evidence>
<dbReference type="CDD" id="cd09859">
    <property type="entry name" value="PIN_53EXO"/>
    <property type="match status" value="1"/>
</dbReference>
<keyword evidence="9" id="KW-0378">Hydrolase</keyword>
<dbReference type="SUPFAM" id="SSF56672">
    <property type="entry name" value="DNA/RNA polymerases"/>
    <property type="match status" value="1"/>
</dbReference>
<feature type="domain" description="5'-3' exonuclease" evidence="18">
    <location>
        <begin position="4"/>
        <end position="263"/>
    </location>
</feature>
<evidence type="ECO:0000256" key="16">
    <source>
        <dbReference type="RuleBase" id="RU004460"/>
    </source>
</evidence>
<evidence type="ECO:0000256" key="13">
    <source>
        <dbReference type="ARBA" id="ARBA00023204"/>
    </source>
</evidence>
<dbReference type="InterPro" id="IPR001098">
    <property type="entry name" value="DNA-dir_DNA_pol_A_palm_dom"/>
</dbReference>
<evidence type="ECO:0000256" key="2">
    <source>
        <dbReference type="ARBA" id="ARBA00012417"/>
    </source>
</evidence>
<sequence length="896" mass="102349">MIKDRIVIIDGNSLINRAFYALPPLTTKEGKHTNAIYGFLTMLIRVLEDYKPEYISVTFDKKKPTFRHVEYDQYKAGRKKMPMELSEQMEPLKDVLDILNIHRLELDGFEADDLIGTVAKESEGLGMEVLIVTGDKDALQLASDKIKVLITKKGISSLEIYDESRIKEEYELIPNQLIDLKGLMGDKSDNIPGVPGVGEKTALKLIREFGSIENLINNIDKVDGVKLREKIENNMAQAVLSKRLGTIVTQVPIELNIDELKRGSSDIHRVTKTFSEYEFTSLLNKVSLFATKKDEELVQEKNSLSLLIDNREDIDILVNKILENKKMSILSITEENNVIKDKILAIAISLTAEEQFFIDLRNKSDEESEYIFAGLKEVLENDEIKIISHDIKKEIIHFSKHNIHLSGVAFDIMVAEYLLDPSRSSYGLKELAAKYFGENLMDEEELLGKGKSKTKIVELASEDFKEYLCKQVNTILLLQSYIEHNLKDMEMESLYYNVELPLIEVLASMELVGIKVDKQMLLDFQEEYNKSLFMLTDEIYKLAGEQFNINSPKQLGEILFNKLGLPVIKKTKTGYSTNVEVLEKLYDQHEIIGKILEYRQINKVKTTYVDGLLNIINPVTNRVHSNFNQTVTATGRISSTEPNLQNIPVRLEMGRRLRKVFVAEGNNQLIDADYSQIELRVLAHISGDNNLIEAFRLNQDIHTRTASEIFNVPIEDVTSSMRSDAKAVNFGIVYGISDFGLSENLNISRQKAKQYIDNYLERYEYVKKYMNDSIEMAKNNGYVVTILNRRRYLPEVQSKNFNIRSFGERVAMNSPIQGSAADIIKIAMINVYRKLKEQNLKSKLILQVHDELIVESPIEEVEKASAILKESMEEAVKLDVELKVDLSIAQNWYDAK</sequence>
<dbReference type="CDD" id="cd08637">
    <property type="entry name" value="DNA_pol_A_pol_I_C"/>
    <property type="match status" value="1"/>
</dbReference>
<dbReference type="SMART" id="SM00475">
    <property type="entry name" value="53EXOc"/>
    <property type="match status" value="1"/>
</dbReference>
<evidence type="ECO:0000256" key="8">
    <source>
        <dbReference type="ARBA" id="ARBA00022763"/>
    </source>
</evidence>
<evidence type="ECO:0000256" key="11">
    <source>
        <dbReference type="ARBA" id="ARBA00022932"/>
    </source>
</evidence>
<dbReference type="NCBIfam" id="TIGR00593">
    <property type="entry name" value="pola"/>
    <property type="match status" value="1"/>
</dbReference>
<dbReference type="PROSITE" id="PS00447">
    <property type="entry name" value="DNA_POLYMERASE_A"/>
    <property type="match status" value="1"/>
</dbReference>
<evidence type="ECO:0000256" key="10">
    <source>
        <dbReference type="ARBA" id="ARBA00022839"/>
    </source>
</evidence>
<accession>A0A4R2TVZ2</accession>
<dbReference type="SUPFAM" id="SSF47807">
    <property type="entry name" value="5' to 3' exonuclease, C-terminal subdomain"/>
    <property type="match status" value="1"/>
</dbReference>
<keyword evidence="11 16" id="KW-0239">DNA-directed DNA polymerase</keyword>
<keyword evidence="4 16" id="KW-0808">Transferase</keyword>
<dbReference type="InterPro" id="IPR002421">
    <property type="entry name" value="5-3_exonuclease"/>
</dbReference>
<dbReference type="CDD" id="cd09898">
    <property type="entry name" value="H3TH_53EXO"/>
    <property type="match status" value="1"/>
</dbReference>
<reference evidence="20 21" key="1">
    <citation type="submission" date="2019-03" db="EMBL/GenBank/DDBJ databases">
        <title>Genomic Encyclopedia of Type Strains, Phase IV (KMG-IV): sequencing the most valuable type-strain genomes for metagenomic binning, comparative biology and taxonomic classification.</title>
        <authorList>
            <person name="Goeker M."/>
        </authorList>
    </citation>
    <scope>NUCLEOTIDE SEQUENCE [LARGE SCALE GENOMIC DNA]</scope>
    <source>
        <strain evidence="20 21">DSM 100013</strain>
    </source>
</reference>
<evidence type="ECO:0000256" key="3">
    <source>
        <dbReference type="ARBA" id="ARBA00020311"/>
    </source>
</evidence>
<comment type="similarity">
    <text evidence="1 16">Belongs to the DNA polymerase type-A family.</text>
</comment>
<dbReference type="InterPro" id="IPR002298">
    <property type="entry name" value="DNA_polymerase_A"/>
</dbReference>
<dbReference type="Pfam" id="PF02739">
    <property type="entry name" value="5_3_exonuc_N"/>
    <property type="match status" value="1"/>
</dbReference>
<dbReference type="PANTHER" id="PTHR10133">
    <property type="entry name" value="DNA POLYMERASE I"/>
    <property type="match status" value="1"/>
</dbReference>
<feature type="domain" description="DNA-directed DNA polymerase family A palm" evidence="19">
    <location>
        <begin position="654"/>
        <end position="860"/>
    </location>
</feature>
<evidence type="ECO:0000259" key="17">
    <source>
        <dbReference type="SMART" id="SM00474"/>
    </source>
</evidence>
<dbReference type="EC" id="2.7.7.7" evidence="2 15"/>
<evidence type="ECO:0000256" key="7">
    <source>
        <dbReference type="ARBA" id="ARBA00022722"/>
    </source>
</evidence>
<dbReference type="InterPro" id="IPR002562">
    <property type="entry name" value="3'-5'_exonuclease_dom"/>
</dbReference>
<dbReference type="FunFam" id="1.10.150.20:FF:000002">
    <property type="entry name" value="DNA polymerase I"/>
    <property type="match status" value="1"/>
</dbReference>
<dbReference type="GO" id="GO:0006302">
    <property type="term" value="P:double-strand break repair"/>
    <property type="evidence" value="ECO:0007669"/>
    <property type="project" value="TreeGrafter"/>
</dbReference>
<keyword evidence="6 16" id="KW-0235">DNA replication</keyword>
<dbReference type="InterPro" id="IPR020046">
    <property type="entry name" value="5-3_exonucl_a-hlix_arch_N"/>
</dbReference>
<evidence type="ECO:0000256" key="5">
    <source>
        <dbReference type="ARBA" id="ARBA00022695"/>
    </source>
</evidence>
<dbReference type="Gene3D" id="1.20.1060.10">
    <property type="entry name" value="Taq DNA Polymerase, Chain T, domain 4"/>
    <property type="match status" value="1"/>
</dbReference>
<dbReference type="CDD" id="cd06140">
    <property type="entry name" value="DNA_polA_I_Bacillus_like_exo"/>
    <property type="match status" value="1"/>
</dbReference>
<name>A0A4R2TVZ2_9FIRM</name>
<evidence type="ECO:0000259" key="18">
    <source>
        <dbReference type="SMART" id="SM00475"/>
    </source>
</evidence>
<keyword evidence="12 16" id="KW-0238">DNA-binding</keyword>
<evidence type="ECO:0000256" key="9">
    <source>
        <dbReference type="ARBA" id="ARBA00022801"/>
    </source>
</evidence>
<keyword evidence="13 16" id="KW-0234">DNA repair</keyword>
<evidence type="ECO:0000256" key="15">
    <source>
        <dbReference type="NCBIfam" id="TIGR00593"/>
    </source>
</evidence>
<comment type="subunit">
    <text evidence="16">Single-chain monomer with multiple functions.</text>
</comment>
<dbReference type="Gene3D" id="3.40.50.1010">
    <property type="entry name" value="5'-nuclease"/>
    <property type="match status" value="1"/>
</dbReference>
<keyword evidence="10" id="KW-0269">Exonuclease</keyword>
<keyword evidence="5 16" id="KW-0548">Nucleotidyltransferase</keyword>
<keyword evidence="8 16" id="KW-0227">DNA damage</keyword>
<dbReference type="InterPro" id="IPR008918">
    <property type="entry name" value="HhH2"/>
</dbReference>
<organism evidence="20 21">
    <name type="scientific">Serpentinicella alkaliphila</name>
    <dbReference type="NCBI Taxonomy" id="1734049"/>
    <lineage>
        <taxon>Bacteria</taxon>
        <taxon>Bacillati</taxon>
        <taxon>Bacillota</taxon>
        <taxon>Clostridia</taxon>
        <taxon>Peptostreptococcales</taxon>
        <taxon>Natronincolaceae</taxon>
        <taxon>Serpentinicella</taxon>
    </lineage>
</organism>
<dbReference type="InterPro" id="IPR012337">
    <property type="entry name" value="RNaseH-like_sf"/>
</dbReference>
<evidence type="ECO:0000256" key="6">
    <source>
        <dbReference type="ARBA" id="ARBA00022705"/>
    </source>
</evidence>
<dbReference type="InterPro" id="IPR029060">
    <property type="entry name" value="PIN-like_dom_sf"/>
</dbReference>
<dbReference type="SUPFAM" id="SSF88723">
    <property type="entry name" value="PIN domain-like"/>
    <property type="match status" value="1"/>
</dbReference>
<dbReference type="OrthoDB" id="9806424at2"/>
<dbReference type="SMART" id="SM00279">
    <property type="entry name" value="HhH2"/>
    <property type="match status" value="1"/>
</dbReference>
<comment type="catalytic activity">
    <reaction evidence="14 16">
        <text>DNA(n) + a 2'-deoxyribonucleoside 5'-triphosphate = DNA(n+1) + diphosphate</text>
        <dbReference type="Rhea" id="RHEA:22508"/>
        <dbReference type="Rhea" id="RHEA-COMP:17339"/>
        <dbReference type="Rhea" id="RHEA-COMP:17340"/>
        <dbReference type="ChEBI" id="CHEBI:33019"/>
        <dbReference type="ChEBI" id="CHEBI:61560"/>
        <dbReference type="ChEBI" id="CHEBI:173112"/>
        <dbReference type="EC" id="2.7.7.7"/>
    </reaction>
</comment>
<proteinExistence type="inferred from homology"/>
<dbReference type="Pfam" id="PF00476">
    <property type="entry name" value="DNA_pol_A"/>
    <property type="match status" value="1"/>
</dbReference>
<dbReference type="GO" id="GO:0003677">
    <property type="term" value="F:DNA binding"/>
    <property type="evidence" value="ECO:0007669"/>
    <property type="project" value="UniProtKB-UniRule"/>
</dbReference>
<dbReference type="PANTHER" id="PTHR10133:SF27">
    <property type="entry name" value="DNA POLYMERASE NU"/>
    <property type="match status" value="1"/>
</dbReference>